<dbReference type="EMBL" id="NPBY01000059">
    <property type="protein sequence ID" value="PAD74115.1"/>
    <property type="molecule type" value="Genomic_DNA"/>
</dbReference>
<accession>A0A268ELX1</accession>
<evidence type="ECO:0000313" key="2">
    <source>
        <dbReference type="Proteomes" id="UP000215596"/>
    </source>
</evidence>
<organism evidence="1 2">
    <name type="scientific">Paenibacillus campinasensis</name>
    <dbReference type="NCBI Taxonomy" id="66347"/>
    <lineage>
        <taxon>Bacteria</taxon>
        <taxon>Bacillati</taxon>
        <taxon>Bacillota</taxon>
        <taxon>Bacilli</taxon>
        <taxon>Bacillales</taxon>
        <taxon>Paenibacillaceae</taxon>
        <taxon>Paenibacillus</taxon>
    </lineage>
</organism>
<reference evidence="1 2" key="1">
    <citation type="submission" date="2017-07" db="EMBL/GenBank/DDBJ databases">
        <title>Isolation and whole genome analysis of endospore-forming bacteria from heroin.</title>
        <authorList>
            <person name="Kalinowski J."/>
            <person name="Ahrens B."/>
            <person name="Al-Dilaimi A."/>
            <person name="Winkler A."/>
            <person name="Wibberg D."/>
            <person name="Schleenbecker U."/>
            <person name="Ruckert C."/>
            <person name="Wolfel R."/>
            <person name="Grass G."/>
        </authorList>
    </citation>
    <scope>NUCLEOTIDE SEQUENCE [LARGE SCALE GENOMIC DNA]</scope>
    <source>
        <strain evidence="1 2">7537-G1</strain>
    </source>
</reference>
<gene>
    <name evidence="1" type="primary">cas8c</name>
    <name evidence="1" type="ORF">CHH67_18605</name>
</gene>
<name>A0A268ELX1_9BACL</name>
<dbReference type="InterPro" id="IPR010144">
    <property type="entry name" value="CRISPR-assoc_prot_Csd1-typ"/>
</dbReference>
<dbReference type="Proteomes" id="UP000215596">
    <property type="component" value="Unassembled WGS sequence"/>
</dbReference>
<evidence type="ECO:0000313" key="1">
    <source>
        <dbReference type="EMBL" id="PAD74115.1"/>
    </source>
</evidence>
<dbReference type="CDD" id="cd09757">
    <property type="entry name" value="Cas8c_I-C"/>
    <property type="match status" value="1"/>
</dbReference>
<dbReference type="NCBIfam" id="TIGR01863">
    <property type="entry name" value="cas_Csd1"/>
    <property type="match status" value="1"/>
</dbReference>
<sequence>MILLALKEYYDRKAAIGEMAADGWIGGGIDFLLELDWEGRLRDITDLREGTGKKKQPRLFQLPNIGNQALKHTNSGTDANLLWDNAKFVFGLGPKGDLHLRSMISAIDQWLGPTDDVGVAAVRAFFQQGLEDRSHFERALQHPEYGEVLGTGSVRVSFRILETPYPIVFQSPAVVAALNREEEGTDKWATATCLITGEQNVAAAVTHPVIKGVRGSQSAGASIVSFNEEVFTSYAKRQSLNAPVSKRAASQYTKALNMLLESKQRLFAGDMSIVCWAEHEDDFESEFSALFEEPPKDNPDEGTERIKALFQSVHSGSYVEDSNRTRFYILGLSPNMARISIRFWQVGTVYEFASRIRQYFEDFTIVKPPKEPEFYSVWRILVNVAVQDKSENIPPNLAGEFMRSILEGTPYPETLLQAVLRRIRSDTEYRVKPVRAALIKAYLNRYLRFYPNQSYKEVGRALDTHQTSIGYHLGRLFAVLEKIQEEANPGINATIRERYYGAACTTPVTVFSNLLRLKNHHLAKLDNKGRVINFEKLLTETMGKLSHFPSHLNLQEQGMFAVGYYHQRQDLFTSKKADAAGKVDNETIMKEEEEV</sequence>
<proteinExistence type="predicted"/>
<comment type="caution">
    <text evidence="1">The sequence shown here is derived from an EMBL/GenBank/DDBJ whole genome shotgun (WGS) entry which is preliminary data.</text>
</comment>
<dbReference type="OrthoDB" id="9778918at2"/>
<dbReference type="AlphaFoldDB" id="A0A268ELX1"/>
<protein>
    <submittedName>
        <fullName evidence="1">Type I-C CRISPR-associated protein Cas8c/Csd1</fullName>
    </submittedName>
</protein>
<dbReference type="RefSeq" id="WP_095266719.1">
    <property type="nucleotide sequence ID" value="NZ_NPBY01000059.1"/>
</dbReference>
<dbReference type="Pfam" id="PF09709">
    <property type="entry name" value="Cas_Csd1"/>
    <property type="match status" value="1"/>
</dbReference>